<keyword evidence="3" id="KW-1185">Reference proteome</keyword>
<dbReference type="AlphaFoldDB" id="A0A9Q9EN79"/>
<organism evidence="2 3">
    <name type="scientific">Septoria linicola</name>
    <dbReference type="NCBI Taxonomy" id="215465"/>
    <lineage>
        <taxon>Eukaryota</taxon>
        <taxon>Fungi</taxon>
        <taxon>Dikarya</taxon>
        <taxon>Ascomycota</taxon>
        <taxon>Pezizomycotina</taxon>
        <taxon>Dothideomycetes</taxon>
        <taxon>Dothideomycetidae</taxon>
        <taxon>Mycosphaerellales</taxon>
        <taxon>Mycosphaerellaceae</taxon>
        <taxon>Septoria</taxon>
    </lineage>
</organism>
<reference evidence="2" key="1">
    <citation type="submission" date="2022-06" db="EMBL/GenBank/DDBJ databases">
        <title>Complete genome sequences of two strains of the flax pathogen Septoria linicola.</title>
        <authorList>
            <person name="Lapalu N."/>
            <person name="Simon A."/>
            <person name="Demenou B."/>
            <person name="Paumier D."/>
            <person name="Guillot M.-P."/>
            <person name="Gout L."/>
            <person name="Valade R."/>
        </authorList>
    </citation>
    <scope>NUCLEOTIDE SEQUENCE</scope>
    <source>
        <strain evidence="2">SE15195</strain>
    </source>
</reference>
<protein>
    <recommendedName>
        <fullName evidence="4">SnoaL-like domain-containing protein</fullName>
    </recommendedName>
</protein>
<evidence type="ECO:0000256" key="1">
    <source>
        <dbReference type="SAM" id="MobiDB-lite"/>
    </source>
</evidence>
<feature type="region of interest" description="Disordered" evidence="1">
    <location>
        <begin position="1"/>
        <end position="23"/>
    </location>
</feature>
<dbReference type="Proteomes" id="UP001056384">
    <property type="component" value="Chromosome 7"/>
</dbReference>
<proteinExistence type="predicted"/>
<evidence type="ECO:0000313" key="2">
    <source>
        <dbReference type="EMBL" id="USW55218.1"/>
    </source>
</evidence>
<name>A0A9Q9EN79_9PEZI</name>
<evidence type="ECO:0008006" key="4">
    <source>
        <dbReference type="Google" id="ProtNLM"/>
    </source>
</evidence>
<dbReference type="EMBL" id="CP099424">
    <property type="protein sequence ID" value="USW55218.1"/>
    <property type="molecule type" value="Genomic_DNA"/>
</dbReference>
<evidence type="ECO:0000313" key="3">
    <source>
        <dbReference type="Proteomes" id="UP001056384"/>
    </source>
</evidence>
<gene>
    <name evidence="2" type="ORF">Slin15195_G085370</name>
</gene>
<accession>A0A9Q9EN79</accession>
<sequence>MPTSTSILLPNGHSATTSSKPFTNSTTALSSAQLLKSCSIAVLESLNDRNFAAPYISHATPGFIYIHEFPPRNTKPRTASETIDFFHDTIFKNDEHRVQIMSSTVDEDEEAGHGVCWIGVRIKDREDGYMPGSEKVTSFYWRRDESGKWRWYKQYCVAANLPIPH</sequence>